<gene>
    <name evidence="1" type="ORF">CUD01_02100</name>
</gene>
<sequence length="177" mass="18163">MTWSGSARSGATRAPHSRHTDVVRLYLPATLDELDPAADGSVTLGPRTAHAVTAALRAALPDEDDEGLGFSAHLMAADDSLAMLAARGDAPRLRLVVTVDVPDGAVRLDAAPDDAGPSAVALVDAVGGDAIACVHVDEPEVAADVARALEGDAAAAERVDDADLLWYDAAEIAQIPR</sequence>
<accession>A0A4Y3K7R4</accession>
<reference evidence="1 2" key="1">
    <citation type="submission" date="2019-06" db="EMBL/GenBank/DDBJ databases">
        <title>Whole genome shotgun sequence of Cellulomonas uda NBRC 3747.</title>
        <authorList>
            <person name="Hosoyama A."/>
            <person name="Uohara A."/>
            <person name="Ohji S."/>
            <person name="Ichikawa N."/>
        </authorList>
    </citation>
    <scope>NUCLEOTIDE SEQUENCE [LARGE SCALE GENOMIC DNA]</scope>
    <source>
        <strain evidence="1 2">NBRC 3747</strain>
    </source>
</reference>
<dbReference type="Proteomes" id="UP000315842">
    <property type="component" value="Unassembled WGS sequence"/>
</dbReference>
<keyword evidence="2" id="KW-1185">Reference proteome</keyword>
<evidence type="ECO:0000313" key="2">
    <source>
        <dbReference type="Proteomes" id="UP000315842"/>
    </source>
</evidence>
<evidence type="ECO:0000313" key="1">
    <source>
        <dbReference type="EMBL" id="GEA79766.1"/>
    </source>
</evidence>
<dbReference type="EMBL" id="BJLP01000002">
    <property type="protein sequence ID" value="GEA79766.1"/>
    <property type="molecule type" value="Genomic_DNA"/>
</dbReference>
<comment type="caution">
    <text evidence="1">The sequence shown here is derived from an EMBL/GenBank/DDBJ whole genome shotgun (WGS) entry which is preliminary data.</text>
</comment>
<dbReference type="AlphaFoldDB" id="A0A4Y3K7R4"/>
<organism evidence="1 2">
    <name type="scientific">Cellulomonas uda</name>
    <dbReference type="NCBI Taxonomy" id="1714"/>
    <lineage>
        <taxon>Bacteria</taxon>
        <taxon>Bacillati</taxon>
        <taxon>Actinomycetota</taxon>
        <taxon>Actinomycetes</taxon>
        <taxon>Micrococcales</taxon>
        <taxon>Cellulomonadaceae</taxon>
        <taxon>Cellulomonas</taxon>
    </lineage>
</organism>
<dbReference type="Pfam" id="PF21853">
    <property type="entry name" value="DUF6912"/>
    <property type="match status" value="1"/>
</dbReference>
<dbReference type="InterPro" id="IPR054206">
    <property type="entry name" value="DUF6912"/>
</dbReference>
<protein>
    <submittedName>
        <fullName evidence="1">Uncharacterized protein</fullName>
    </submittedName>
</protein>
<proteinExistence type="predicted"/>
<name>A0A4Y3K7R4_CELUD</name>